<name>A0ACC0J911_CHOFU</name>
<protein>
    <submittedName>
        <fullName evidence="1">Uncharacterized protein</fullName>
    </submittedName>
</protein>
<evidence type="ECO:0000313" key="2">
    <source>
        <dbReference type="Proteomes" id="UP001064048"/>
    </source>
</evidence>
<proteinExistence type="predicted"/>
<reference evidence="1 2" key="1">
    <citation type="journal article" date="2022" name="Genome Biol. Evol.">
        <title>The Spruce Budworm Genome: Reconstructing the Evolutionary History of Antifreeze Proteins.</title>
        <authorList>
            <person name="Beliveau C."/>
            <person name="Gagne P."/>
            <person name="Picq S."/>
            <person name="Vernygora O."/>
            <person name="Keeling C.I."/>
            <person name="Pinkney K."/>
            <person name="Doucet D."/>
            <person name="Wen F."/>
            <person name="Johnston J.S."/>
            <person name="Maaroufi H."/>
            <person name="Boyle B."/>
            <person name="Laroche J."/>
            <person name="Dewar K."/>
            <person name="Juretic N."/>
            <person name="Blackburn G."/>
            <person name="Nisole A."/>
            <person name="Brunet B."/>
            <person name="Brandao M."/>
            <person name="Lumley L."/>
            <person name="Duan J."/>
            <person name="Quan G."/>
            <person name="Lucarotti C.J."/>
            <person name="Roe A.D."/>
            <person name="Sperling F.A.H."/>
            <person name="Levesque R.C."/>
            <person name="Cusson M."/>
        </authorList>
    </citation>
    <scope>NUCLEOTIDE SEQUENCE [LARGE SCALE GENOMIC DNA]</scope>
    <source>
        <strain evidence="1">Glfc:IPQL:Cfum</strain>
    </source>
</reference>
<organism evidence="1 2">
    <name type="scientific">Choristoneura fumiferana</name>
    <name type="common">Spruce budworm moth</name>
    <name type="synonym">Archips fumiferana</name>
    <dbReference type="NCBI Taxonomy" id="7141"/>
    <lineage>
        <taxon>Eukaryota</taxon>
        <taxon>Metazoa</taxon>
        <taxon>Ecdysozoa</taxon>
        <taxon>Arthropoda</taxon>
        <taxon>Hexapoda</taxon>
        <taxon>Insecta</taxon>
        <taxon>Pterygota</taxon>
        <taxon>Neoptera</taxon>
        <taxon>Endopterygota</taxon>
        <taxon>Lepidoptera</taxon>
        <taxon>Glossata</taxon>
        <taxon>Ditrysia</taxon>
        <taxon>Tortricoidea</taxon>
        <taxon>Tortricidae</taxon>
        <taxon>Tortricinae</taxon>
        <taxon>Choristoneura</taxon>
    </lineage>
</organism>
<dbReference type="Proteomes" id="UP001064048">
    <property type="component" value="Chromosome 13"/>
</dbReference>
<gene>
    <name evidence="1" type="ORF">MSG28_007830</name>
</gene>
<evidence type="ECO:0000313" key="1">
    <source>
        <dbReference type="EMBL" id="KAI8420582.1"/>
    </source>
</evidence>
<comment type="caution">
    <text evidence="1">The sequence shown here is derived from an EMBL/GenBank/DDBJ whole genome shotgun (WGS) entry which is preliminary data.</text>
</comment>
<accession>A0ACC0J911</accession>
<keyword evidence="2" id="KW-1185">Reference proteome</keyword>
<dbReference type="EMBL" id="CM046113">
    <property type="protein sequence ID" value="KAI8420582.1"/>
    <property type="molecule type" value="Genomic_DNA"/>
</dbReference>
<sequence length="845" mass="91289">MMARGGTRRALTLLVLTLALRAAAREQPLCRAHTDCLYQDSNFARENFFKVNGRTLNIIYDENTSVFSVRCDQGDENEPGPVAAADERALPALPALTDVAFAEFQGCRAPAGSYADALHALNVTVVAKLWLQYLPAESRLTRAQLAGLGALRELKLSGSTPESPLRPTPDFRAELPQLKILRLYLVEAPHALPTLPATLELLELKETALPAAERVLGGAARARTGWRGCGVLAPPPLGELPLLEEASLQVPLAPLPARWLAGSGLLSSELPLTLRRLELRRTRATRLCSDWLRDARDLALIDLRDNLIDSLDYSELVMERSSELAGAGGAGVRLLLDGNPLPALQVTPHQLAACRDHAREDTRARVELSLSELECTCDNSRLRALLRDCNKLLALAADAPCSSGGNGSFLQRDPDQLLCDYLDCPEGCSCGTRLRDNATVAQCAGAGARWPGWAAASAARPLALLAPAAGLTTVPPYRLVELIVPNNSIAALDLDDIPDTLRELDLRDNRIARVSEAAAARLRDVRVRLAGNPFACDCRDQLALARLRDANVSDWDELRCGSGALRGLALSELRPGDLCGGALSWQLGAAAAAAALALLAGAGVALWPRVRPRIKQLLFERQLCLEWVLGASDEVADPGKTHDAFVSYAHQDHALAARVVRGLEARGYSTLEHCRDWHPGAAVSEHIARSVECARRTLLLVSDHYGESKWALEEFRIAHAHALERRSARVLLLRGGLRAPERLPRDLQLHLCLHTYLDLHDLDDPVFWRKLCQAMPPLGGGKPPLGGGKPPAPAPLGGGKLPRLTAPPEAHEAAERLGRLLSPPPPAREAPPDRSVDTLNGTAVR</sequence>